<evidence type="ECO:0000256" key="1">
    <source>
        <dbReference type="ARBA" id="ARBA00010282"/>
    </source>
</evidence>
<dbReference type="Gene3D" id="3.90.1010.10">
    <property type="match status" value="1"/>
</dbReference>
<organism evidence="4 5">
    <name type="scientific">Sodalis ligni</name>
    <dbReference type="NCBI Taxonomy" id="2697027"/>
    <lineage>
        <taxon>Bacteria</taxon>
        <taxon>Pseudomonadati</taxon>
        <taxon>Pseudomonadota</taxon>
        <taxon>Gammaproteobacteria</taxon>
        <taxon>Enterobacterales</taxon>
        <taxon>Bruguierivoracaceae</taxon>
        <taxon>Sodalis</taxon>
    </lineage>
</organism>
<dbReference type="PANTHER" id="PTHR43597:SF5">
    <property type="entry name" value="SUFE-LIKE PROTEIN 2, CHLOROPLASTIC"/>
    <property type="match status" value="1"/>
</dbReference>
<comment type="similarity">
    <text evidence="1">Belongs to the SufE family.</text>
</comment>
<gene>
    <name evidence="4" type="ORF">EZJ58_2583</name>
</gene>
<name>A0A4R1NAX6_9GAMM</name>
<accession>A0A4R1NAX6</accession>
<dbReference type="Proteomes" id="UP000294555">
    <property type="component" value="Unassembled WGS sequence"/>
</dbReference>
<dbReference type="NCBIfam" id="TIGR03391">
    <property type="entry name" value="FeS_syn_CsdE"/>
    <property type="match status" value="1"/>
</dbReference>
<dbReference type="PANTHER" id="PTHR43597">
    <property type="entry name" value="SULFUR ACCEPTOR PROTEIN CSDE"/>
    <property type="match status" value="1"/>
</dbReference>
<feature type="domain" description="Fe-S metabolism associated" evidence="3">
    <location>
        <begin position="23"/>
        <end position="141"/>
    </location>
</feature>
<evidence type="ECO:0000313" key="5">
    <source>
        <dbReference type="Proteomes" id="UP000294555"/>
    </source>
</evidence>
<evidence type="ECO:0000313" key="4">
    <source>
        <dbReference type="EMBL" id="TCL04462.1"/>
    </source>
</evidence>
<dbReference type="InterPro" id="IPR003808">
    <property type="entry name" value="Fe-S_metab-assoc_dom"/>
</dbReference>
<dbReference type="RefSeq" id="WP_132923249.1">
    <property type="nucleotide sequence ID" value="NZ_SJOI01000001.1"/>
</dbReference>
<sequence length="150" mass="16220">MNEPITDRHPFGHAISSEEIRARFAGCRQWEERLRQIILLAKALPELPEALKTPETALSGCENRVWLGHVRQEDGSLHFYAASDGRIVKGLLAIVLTAVEGKTPAQLAGQDPLAPFDDLGLRAELSVSRAGGLAAIAGRINAIVDSYIAN</sequence>
<comment type="caution">
    <text evidence="4">The sequence shown here is derived from an EMBL/GenBank/DDBJ whole genome shotgun (WGS) entry which is preliminary data.</text>
</comment>
<evidence type="ECO:0000256" key="2">
    <source>
        <dbReference type="PIRSR" id="PIRSR617763-1"/>
    </source>
</evidence>
<keyword evidence="5" id="KW-1185">Reference proteome</keyword>
<reference evidence="4 5" key="1">
    <citation type="submission" date="2019-02" db="EMBL/GenBank/DDBJ databases">
        <title>Investigation of anaerobic lignin degradation for improved lignocellulosic biofuels.</title>
        <authorList>
            <person name="Deangelis K."/>
        </authorList>
    </citation>
    <scope>NUCLEOTIDE SEQUENCE [LARGE SCALE GENOMIC DNA]</scope>
    <source>
        <strain evidence="4 5">159R</strain>
    </source>
</reference>
<dbReference type="AlphaFoldDB" id="A0A4R1NAX6"/>
<dbReference type="Pfam" id="PF02657">
    <property type="entry name" value="SufE"/>
    <property type="match status" value="1"/>
</dbReference>
<proteinExistence type="inferred from homology"/>
<feature type="active site" description="Cysteine persulfide intermediate" evidence="2">
    <location>
        <position position="61"/>
    </location>
</feature>
<dbReference type="EMBL" id="SJOI01000001">
    <property type="protein sequence ID" value="TCL04462.1"/>
    <property type="molecule type" value="Genomic_DNA"/>
</dbReference>
<dbReference type="SUPFAM" id="SSF82649">
    <property type="entry name" value="SufE/NifU"/>
    <property type="match status" value="1"/>
</dbReference>
<dbReference type="OrthoDB" id="9799320at2"/>
<dbReference type="InterPro" id="IPR017763">
    <property type="entry name" value="Cysteine_desulfurase_CsdE"/>
</dbReference>
<evidence type="ECO:0000259" key="3">
    <source>
        <dbReference type="Pfam" id="PF02657"/>
    </source>
</evidence>
<protein>
    <submittedName>
        <fullName evidence="4">Cysteine desulfuration protein SufE</fullName>
    </submittedName>
</protein>